<dbReference type="EMBL" id="CP002456">
    <property type="protein sequence ID" value="ADU92097.1"/>
    <property type="molecule type" value="Genomic_DNA"/>
</dbReference>
<evidence type="ECO:0000256" key="10">
    <source>
        <dbReference type="ARBA" id="ARBA00022723"/>
    </source>
</evidence>
<accession>A0A654KI29</accession>
<reference evidence="24 25" key="1">
    <citation type="journal article" date="2011" name="J. Bacteriol.">
        <title>Genome sequence of Taylorella equigenitalis MCE9, the causative agent of contagious equine metritis.</title>
        <authorList>
            <person name="Hebert L."/>
            <person name="Moumen B."/>
            <person name="Duquesne F."/>
            <person name="Breuil M.F."/>
            <person name="Laugier C."/>
            <person name="Batto J.M."/>
            <person name="Renault P."/>
            <person name="Petry S."/>
        </authorList>
    </citation>
    <scope>NUCLEOTIDE SEQUENCE [LARGE SCALE GENOMIC DNA]</scope>
    <source>
        <strain evidence="24 25">MCE9</strain>
    </source>
</reference>
<comment type="subcellular location">
    <subcellularLocation>
        <location evidence="1 19">Cell inner membrane</location>
    </subcellularLocation>
</comment>
<dbReference type="Pfam" id="PF13442">
    <property type="entry name" value="Cytochrome_CBB3"/>
    <property type="match status" value="1"/>
</dbReference>
<organism evidence="24 25">
    <name type="scientific">Taylorella equigenitalis (strain MCE9)</name>
    <dbReference type="NCBI Taxonomy" id="937774"/>
    <lineage>
        <taxon>Bacteria</taxon>
        <taxon>Pseudomonadati</taxon>
        <taxon>Pseudomonadota</taxon>
        <taxon>Betaproteobacteria</taxon>
        <taxon>Burkholderiales</taxon>
        <taxon>Alcaligenaceae</taxon>
        <taxon>Taylorella</taxon>
    </lineage>
</organism>
<dbReference type="Gene3D" id="1.10.760.10">
    <property type="entry name" value="Cytochrome c-like domain"/>
    <property type="match status" value="2"/>
</dbReference>
<keyword evidence="14 22" id="KW-1133">Transmembrane helix</keyword>
<feature type="binding site" description="axial binding residue" evidence="20">
    <location>
        <position position="146"/>
    </location>
    <ligand>
        <name>heme c</name>
        <dbReference type="ChEBI" id="CHEBI:61717"/>
        <label>1</label>
    </ligand>
    <ligandPart>
        <name>Fe</name>
        <dbReference type="ChEBI" id="CHEBI:18248"/>
    </ligandPart>
</feature>
<gene>
    <name evidence="24" type="ordered locus">TEQUI_1174</name>
</gene>
<dbReference type="GO" id="GO:1902600">
    <property type="term" value="P:proton transmembrane transport"/>
    <property type="evidence" value="ECO:0007669"/>
    <property type="project" value="UniProtKB-KW"/>
</dbReference>
<comment type="function">
    <text evidence="19">C-type cytochrome. Part of the cbb3-type cytochrome c oxidase complex.</text>
</comment>
<evidence type="ECO:0000256" key="16">
    <source>
        <dbReference type="ARBA" id="ARBA00023004"/>
    </source>
</evidence>
<keyword evidence="7 19" id="KW-0349">Heme</keyword>
<feature type="transmembrane region" description="Helical" evidence="22">
    <location>
        <begin position="61"/>
        <end position="83"/>
    </location>
</feature>
<evidence type="ECO:0000313" key="25">
    <source>
        <dbReference type="Proteomes" id="UP000007472"/>
    </source>
</evidence>
<feature type="domain" description="Cytochrome c" evidence="23">
    <location>
        <begin position="223"/>
        <end position="304"/>
    </location>
</feature>
<comment type="similarity">
    <text evidence="3 19">Belongs to the CcoP / FixP family.</text>
</comment>
<dbReference type="Pfam" id="PF00034">
    <property type="entry name" value="Cytochrom_C"/>
    <property type="match status" value="1"/>
</dbReference>
<dbReference type="Pfam" id="PF14715">
    <property type="entry name" value="FixP_N"/>
    <property type="match status" value="1"/>
</dbReference>
<dbReference type="GO" id="GO:0006119">
    <property type="term" value="P:oxidative phosphorylation"/>
    <property type="evidence" value="ECO:0007669"/>
    <property type="project" value="UniProtKB-UniPathway"/>
</dbReference>
<feature type="binding site" description="axial binding residue" evidence="20">
    <location>
        <position position="281"/>
    </location>
    <ligand>
        <name>heme c</name>
        <dbReference type="ChEBI" id="CHEBI:61717"/>
        <label>1</label>
    </ligand>
    <ligandPart>
        <name>Fe</name>
        <dbReference type="ChEBI" id="CHEBI:18248"/>
    </ligandPart>
</feature>
<dbReference type="GO" id="GO:0046872">
    <property type="term" value="F:metal ion binding"/>
    <property type="evidence" value="ECO:0007669"/>
    <property type="project" value="UniProtKB-KW"/>
</dbReference>
<dbReference type="GO" id="GO:0016491">
    <property type="term" value="F:oxidoreductase activity"/>
    <property type="evidence" value="ECO:0007669"/>
    <property type="project" value="UniProtKB-KW"/>
</dbReference>
<evidence type="ECO:0000256" key="15">
    <source>
        <dbReference type="ARBA" id="ARBA00023002"/>
    </source>
</evidence>
<dbReference type="PIRSF" id="PIRSF000006">
    <property type="entry name" value="Cbb3-Cox_fixP"/>
    <property type="match status" value="1"/>
</dbReference>
<evidence type="ECO:0000259" key="23">
    <source>
        <dbReference type="PROSITE" id="PS51007"/>
    </source>
</evidence>
<dbReference type="InterPro" id="IPR004678">
    <property type="entry name" value="Cyt_c_oxidase_cbb3_su3"/>
</dbReference>
<feature type="binding site" description="covalent" evidence="21">
    <location>
        <position position="236"/>
    </location>
    <ligand>
        <name>heme c</name>
        <dbReference type="ChEBI" id="CHEBI:61717"/>
        <label>2</label>
    </ligand>
</feature>
<keyword evidence="17 19" id="KW-0406">Ion transport</keyword>
<dbReference type="InterPro" id="IPR009056">
    <property type="entry name" value="Cyt_c-like_dom"/>
</dbReference>
<feature type="binding site" description="covalent" evidence="21">
    <location>
        <position position="145"/>
    </location>
    <ligand>
        <name>heme c</name>
        <dbReference type="ChEBI" id="CHEBI:61717"/>
        <label>1</label>
    </ligand>
</feature>
<protein>
    <recommendedName>
        <fullName evidence="19">Cbb3-type cytochrome c oxidase subunit</fullName>
    </recommendedName>
</protein>
<evidence type="ECO:0000256" key="13">
    <source>
        <dbReference type="ARBA" id="ARBA00022982"/>
    </source>
</evidence>
<dbReference type="InterPro" id="IPR038414">
    <property type="entry name" value="CcoP_N_sf"/>
</dbReference>
<evidence type="ECO:0000256" key="19">
    <source>
        <dbReference type="PIRNR" id="PIRNR000006"/>
    </source>
</evidence>
<dbReference type="NCBIfam" id="TIGR00782">
    <property type="entry name" value="ccoP"/>
    <property type="match status" value="1"/>
</dbReference>
<sequence length="310" mass="34713">MSDFFSSGWSYWITIITIVGIVFCIWLLWSQRQWLKRQTEITDTGHEWDGITEFNYPIPRWWIFMYLGLCVIGISIIFLYPALGDFKGMLNFTSQGKVAEELNEQAQNMKSIYAKFDGKSVEELSKDPGALALGERLFLNNCAQCHGSDAKGSPNFPNLTDNDWKWGSQEGDKFVTTPNDIIDIITNGRLGVMAAWNSVLTPDDANNVAHYVRSLSGLSHDATLIAKGKEKYDQICISCHMADGKGNRLLGAPNLTDDVWFNSSSRDVIVHTILNGRQGEMPSHGHLLTQDQIKILASYVWGLSHSEAAN</sequence>
<evidence type="ECO:0000256" key="14">
    <source>
        <dbReference type="ARBA" id="ARBA00022989"/>
    </source>
</evidence>
<dbReference type="InterPro" id="IPR036909">
    <property type="entry name" value="Cyt_c-like_dom_sf"/>
</dbReference>
<evidence type="ECO:0000256" key="18">
    <source>
        <dbReference type="ARBA" id="ARBA00023136"/>
    </source>
</evidence>
<evidence type="ECO:0000256" key="11">
    <source>
        <dbReference type="ARBA" id="ARBA00022737"/>
    </source>
</evidence>
<evidence type="ECO:0000256" key="9">
    <source>
        <dbReference type="ARBA" id="ARBA00022692"/>
    </source>
</evidence>
<comment type="subunit">
    <text evidence="19">Component of the cbb3-type cytochrome c oxidase.</text>
</comment>
<feature type="transmembrane region" description="Helical" evidence="22">
    <location>
        <begin position="12"/>
        <end position="29"/>
    </location>
</feature>
<evidence type="ECO:0000256" key="12">
    <source>
        <dbReference type="ARBA" id="ARBA00022781"/>
    </source>
</evidence>
<dbReference type="Proteomes" id="UP000007472">
    <property type="component" value="Chromosome"/>
</dbReference>
<keyword evidence="11" id="KW-0677">Repeat</keyword>
<evidence type="ECO:0000256" key="5">
    <source>
        <dbReference type="ARBA" id="ARBA00022475"/>
    </source>
</evidence>
<name>A0A654KI29_TAYEM</name>
<evidence type="ECO:0000313" key="24">
    <source>
        <dbReference type="EMBL" id="ADU92097.1"/>
    </source>
</evidence>
<feature type="binding site" description="axial binding residue" evidence="20">
    <location>
        <position position="193"/>
    </location>
    <ligand>
        <name>heme c</name>
        <dbReference type="ChEBI" id="CHEBI:61717"/>
        <label>2</label>
    </ligand>
    <ligandPart>
        <name>Fe</name>
        <dbReference type="ChEBI" id="CHEBI:18248"/>
    </ligandPart>
</feature>
<feature type="binding site" description="covalent" evidence="21">
    <location>
        <position position="239"/>
    </location>
    <ligand>
        <name>heme c</name>
        <dbReference type="ChEBI" id="CHEBI:61717"/>
        <label>2</label>
    </ligand>
</feature>
<keyword evidence="9 22" id="KW-0812">Transmembrane</keyword>
<feature type="binding site" description="covalent" evidence="21">
    <location>
        <position position="142"/>
    </location>
    <ligand>
        <name>heme c</name>
        <dbReference type="ChEBI" id="CHEBI:61717"/>
        <label>1</label>
    </ligand>
</feature>
<keyword evidence="12 19" id="KW-0375">Hydrogen ion transport</keyword>
<evidence type="ECO:0000256" key="22">
    <source>
        <dbReference type="SAM" id="Phobius"/>
    </source>
</evidence>
<keyword evidence="10 19" id="KW-0479">Metal-binding</keyword>
<dbReference type="PROSITE" id="PS51007">
    <property type="entry name" value="CYTC"/>
    <property type="match status" value="2"/>
</dbReference>
<evidence type="ECO:0000256" key="1">
    <source>
        <dbReference type="ARBA" id="ARBA00004533"/>
    </source>
</evidence>
<dbReference type="Gene3D" id="6.10.280.130">
    <property type="match status" value="1"/>
</dbReference>
<dbReference type="KEGG" id="teq:TEQUI_1174"/>
<evidence type="ECO:0000256" key="3">
    <source>
        <dbReference type="ARBA" id="ARBA00006113"/>
    </source>
</evidence>
<keyword evidence="13 19" id="KW-0249">Electron transport</keyword>
<comment type="cofactor">
    <cofactor evidence="19 21">
        <name>heme c</name>
        <dbReference type="ChEBI" id="CHEBI:61717"/>
    </cofactor>
    <text evidence="19 21">Binds 2 heme C groups per subunit.</text>
</comment>
<feature type="domain" description="Cytochrome c" evidence="23">
    <location>
        <begin position="129"/>
        <end position="216"/>
    </location>
</feature>
<evidence type="ECO:0000256" key="7">
    <source>
        <dbReference type="ARBA" id="ARBA00022617"/>
    </source>
</evidence>
<evidence type="ECO:0000256" key="2">
    <source>
        <dbReference type="ARBA" id="ARBA00004673"/>
    </source>
</evidence>
<dbReference type="UniPathway" id="UPA00705"/>
<dbReference type="GO" id="GO:0009055">
    <property type="term" value="F:electron transfer activity"/>
    <property type="evidence" value="ECO:0007669"/>
    <property type="project" value="InterPro"/>
</dbReference>
<evidence type="ECO:0000256" key="20">
    <source>
        <dbReference type="PIRSR" id="PIRSR000006-1"/>
    </source>
</evidence>
<evidence type="ECO:0000256" key="4">
    <source>
        <dbReference type="ARBA" id="ARBA00022448"/>
    </source>
</evidence>
<keyword evidence="15 19" id="KW-0560">Oxidoreductase</keyword>
<dbReference type="PANTHER" id="PTHR33751:SF1">
    <property type="entry name" value="CBB3-TYPE CYTOCHROME C OXIDASE SUBUNIT FIXP"/>
    <property type="match status" value="1"/>
</dbReference>
<dbReference type="AlphaFoldDB" id="A0A654KI29"/>
<keyword evidence="18 19" id="KW-0472">Membrane</keyword>
<feature type="binding site" description="axial binding residue" evidence="20">
    <location>
        <position position="240"/>
    </location>
    <ligand>
        <name>heme c</name>
        <dbReference type="ChEBI" id="CHEBI:61717"/>
        <label>2</label>
    </ligand>
    <ligandPart>
        <name>Fe</name>
        <dbReference type="ChEBI" id="CHEBI:18248"/>
    </ligandPart>
</feature>
<keyword evidence="16 19" id="KW-0408">Iron</keyword>
<keyword evidence="8 19" id="KW-0679">Respiratory chain</keyword>
<evidence type="ECO:0000256" key="8">
    <source>
        <dbReference type="ARBA" id="ARBA00022660"/>
    </source>
</evidence>
<keyword evidence="6 19" id="KW-0997">Cell inner membrane</keyword>
<evidence type="ECO:0000256" key="17">
    <source>
        <dbReference type="ARBA" id="ARBA00023065"/>
    </source>
</evidence>
<dbReference type="SUPFAM" id="SSF46626">
    <property type="entry name" value="Cytochrome c"/>
    <property type="match status" value="2"/>
</dbReference>
<evidence type="ECO:0000256" key="6">
    <source>
        <dbReference type="ARBA" id="ARBA00022519"/>
    </source>
</evidence>
<comment type="pathway">
    <text evidence="2 19">Energy metabolism; oxidative phosphorylation.</text>
</comment>
<dbReference type="InterPro" id="IPR032858">
    <property type="entry name" value="CcoP_N"/>
</dbReference>
<keyword evidence="4 19" id="KW-0813">Transport</keyword>
<dbReference type="GO" id="GO:0020037">
    <property type="term" value="F:heme binding"/>
    <property type="evidence" value="ECO:0007669"/>
    <property type="project" value="InterPro"/>
</dbReference>
<evidence type="ECO:0000256" key="21">
    <source>
        <dbReference type="PIRSR" id="PIRSR000006-2"/>
    </source>
</evidence>
<proteinExistence type="inferred from homology"/>
<dbReference type="InterPro" id="IPR050597">
    <property type="entry name" value="Cytochrome_c_Oxidase_Subunit"/>
</dbReference>
<dbReference type="PANTHER" id="PTHR33751">
    <property type="entry name" value="CBB3-TYPE CYTOCHROME C OXIDASE SUBUNIT FIXP"/>
    <property type="match status" value="1"/>
</dbReference>
<dbReference type="GO" id="GO:0005886">
    <property type="term" value="C:plasma membrane"/>
    <property type="evidence" value="ECO:0007669"/>
    <property type="project" value="UniProtKB-SubCell"/>
</dbReference>
<keyword evidence="5 19" id="KW-1003">Cell membrane</keyword>